<keyword evidence="2" id="KW-1185">Reference proteome</keyword>
<dbReference type="EMBL" id="BMCK01000002">
    <property type="protein sequence ID" value="GGD17989.1"/>
    <property type="molecule type" value="Genomic_DNA"/>
</dbReference>
<gene>
    <name evidence="1" type="ORF">GCM10007231_16320</name>
</gene>
<dbReference type="Proteomes" id="UP000630594">
    <property type="component" value="Unassembled WGS sequence"/>
</dbReference>
<reference evidence="2" key="1">
    <citation type="journal article" date="2019" name="Int. J. Syst. Evol. Microbiol.">
        <title>The Global Catalogue of Microorganisms (GCM) 10K type strain sequencing project: providing services to taxonomists for standard genome sequencing and annotation.</title>
        <authorList>
            <consortium name="The Broad Institute Genomics Platform"/>
            <consortium name="The Broad Institute Genome Sequencing Center for Infectious Disease"/>
            <person name="Wu L."/>
            <person name="Ma J."/>
        </authorList>
    </citation>
    <scope>NUCLEOTIDE SEQUENCE [LARGE SCALE GENOMIC DNA]</scope>
    <source>
        <strain evidence="2">CCM 7403</strain>
    </source>
</reference>
<accession>A0ABQ1Q9E8</accession>
<name>A0ABQ1Q9E8_9ACTN</name>
<comment type="caution">
    <text evidence="1">The sequence shown here is derived from an EMBL/GenBank/DDBJ whole genome shotgun (WGS) entry which is preliminary data.</text>
</comment>
<sequence length="205" mass="21695">MADMRSSSTPRAVVLTVDQRGSRRSSDAVPAALALLEDLRVLRSWERTAGDEMQGILDSPAAVTAAVARLVRDGRWHVGIGIGDVESPLPDSTRAGRGEAYVAARTAVGAARTAPHHLRVEGDSGWCRHLESALWLWAGVLERRSAKGWEVVDLLADGGTYERVGAALGISQSAVSQRAAAAGLIEAERAAELATILTERALEAP</sequence>
<evidence type="ECO:0000313" key="1">
    <source>
        <dbReference type="EMBL" id="GGD17989.1"/>
    </source>
</evidence>
<proteinExistence type="predicted"/>
<evidence type="ECO:0008006" key="3">
    <source>
        <dbReference type="Google" id="ProtNLM"/>
    </source>
</evidence>
<evidence type="ECO:0000313" key="2">
    <source>
        <dbReference type="Proteomes" id="UP000630594"/>
    </source>
</evidence>
<organism evidence="1 2">
    <name type="scientific">Nocardioides daphniae</name>
    <dbReference type="NCBI Taxonomy" id="402297"/>
    <lineage>
        <taxon>Bacteria</taxon>
        <taxon>Bacillati</taxon>
        <taxon>Actinomycetota</taxon>
        <taxon>Actinomycetes</taxon>
        <taxon>Propionibacteriales</taxon>
        <taxon>Nocardioidaceae</taxon>
        <taxon>Nocardioides</taxon>
    </lineage>
</organism>
<protein>
    <recommendedName>
        <fullName evidence="3">Transposase</fullName>
    </recommendedName>
</protein>